<dbReference type="InterPro" id="IPR053844">
    <property type="entry name" value="AH_C"/>
</dbReference>
<comment type="caution">
    <text evidence="2">The sequence shown here is derived from an EMBL/GenBank/DDBJ whole genome shotgun (WGS) entry which is preliminary data.</text>
</comment>
<proteinExistence type="predicted"/>
<evidence type="ECO:0000259" key="1">
    <source>
        <dbReference type="Pfam" id="PF21986"/>
    </source>
</evidence>
<dbReference type="CDD" id="cd06661">
    <property type="entry name" value="GGCT_like"/>
    <property type="match status" value="1"/>
</dbReference>
<gene>
    <name evidence="2" type="ORF">PMH09_05580</name>
</gene>
<evidence type="ECO:0000313" key="3">
    <source>
        <dbReference type="Proteomes" id="UP001232992"/>
    </source>
</evidence>
<accession>A0ABT7BU97</accession>
<feature type="domain" description="Allophanate hydrolase C-terminal" evidence="1">
    <location>
        <begin position="6"/>
        <end position="124"/>
    </location>
</feature>
<protein>
    <submittedName>
        <fullName evidence="2">Gamma-glutamylcyclotransferase</fullName>
    </submittedName>
</protein>
<dbReference type="Pfam" id="PF21986">
    <property type="entry name" value="AH_C"/>
    <property type="match status" value="1"/>
</dbReference>
<dbReference type="InterPro" id="IPR013024">
    <property type="entry name" value="GGCT-like"/>
</dbReference>
<dbReference type="SUPFAM" id="SSF110857">
    <property type="entry name" value="Gamma-glutamyl cyclotransferase-like"/>
    <property type="match status" value="1"/>
</dbReference>
<dbReference type="Gene3D" id="3.10.490.10">
    <property type="entry name" value="Gamma-glutamyl cyclotransferase-like"/>
    <property type="match status" value="1"/>
</dbReference>
<dbReference type="RefSeq" id="WP_283757311.1">
    <property type="nucleotide sequence ID" value="NZ_JAQOSQ010000003.1"/>
</dbReference>
<keyword evidence="3" id="KW-1185">Reference proteome</keyword>
<dbReference type="InterPro" id="IPR036568">
    <property type="entry name" value="GGCT-like_sf"/>
</dbReference>
<organism evidence="2 3">
    <name type="scientific">Roseofilum casamattae BLCC-M143</name>
    <dbReference type="NCBI Taxonomy" id="3022442"/>
    <lineage>
        <taxon>Bacteria</taxon>
        <taxon>Bacillati</taxon>
        <taxon>Cyanobacteriota</taxon>
        <taxon>Cyanophyceae</taxon>
        <taxon>Desertifilales</taxon>
        <taxon>Desertifilaceae</taxon>
        <taxon>Roseofilum</taxon>
        <taxon>Roseofilum casamattae</taxon>
    </lineage>
</organism>
<reference evidence="2 3" key="1">
    <citation type="submission" date="2023-01" db="EMBL/GenBank/DDBJ databases">
        <title>Novel diversity within Roseofilum (Cyanobacteria; Desertifilaceae) from marine benthic mats with descriptions of four novel species.</title>
        <authorList>
            <person name="Wang Y."/>
            <person name="Berthold D.E."/>
            <person name="Hu J."/>
            <person name="Lefler F.W."/>
            <person name="Laughinghouse H.D. IV."/>
        </authorList>
    </citation>
    <scope>NUCLEOTIDE SEQUENCE [LARGE SCALE GENOMIC DNA]</scope>
    <source>
        <strain evidence="2 3">BLCC-M143</strain>
    </source>
</reference>
<sequence>MGETKRFFICGSALQGQPDHQNLKGATLVRTAQSLSIYRLHSVDDIHPGIYAVAEGGISIPGEIYELSIEQYNNLMANEPPGLYEGKIELEDGSQVSAMFYPEELVVKYGWRDISEYGGWAAYKAST</sequence>
<dbReference type="Proteomes" id="UP001232992">
    <property type="component" value="Unassembled WGS sequence"/>
</dbReference>
<name>A0ABT7BU97_9CYAN</name>
<evidence type="ECO:0000313" key="2">
    <source>
        <dbReference type="EMBL" id="MDJ1182660.1"/>
    </source>
</evidence>
<dbReference type="EMBL" id="JAQOSQ010000003">
    <property type="protein sequence ID" value="MDJ1182660.1"/>
    <property type="molecule type" value="Genomic_DNA"/>
</dbReference>